<gene>
    <name evidence="7" type="ORF">EDD19_10139</name>
</gene>
<dbReference type="InterPro" id="IPR023485">
    <property type="entry name" value="Ptyr_pPase"/>
</dbReference>
<dbReference type="RefSeq" id="WP_063974078.1">
    <property type="nucleotide sequence ID" value="NZ_CP143053.1"/>
</dbReference>
<dbReference type="PANTHER" id="PTHR11717">
    <property type="entry name" value="LOW MOLECULAR WEIGHT PROTEIN TYROSINE PHOSPHATASE"/>
    <property type="match status" value="1"/>
</dbReference>
<dbReference type="GeneID" id="89530150"/>
<protein>
    <recommendedName>
        <fullName evidence="2">protein-tyrosine-phosphatase</fullName>
        <ecNumber evidence="2">3.1.3.48</ecNumber>
    </recommendedName>
</protein>
<dbReference type="Gene3D" id="3.40.50.2300">
    <property type="match status" value="1"/>
</dbReference>
<evidence type="ECO:0000256" key="4">
    <source>
        <dbReference type="ARBA" id="ARBA00022912"/>
    </source>
</evidence>
<dbReference type="EMBL" id="SMCX01000001">
    <property type="protein sequence ID" value="TCW26632.1"/>
    <property type="molecule type" value="Genomic_DNA"/>
</dbReference>
<dbReference type="EC" id="3.1.3.48" evidence="2"/>
<dbReference type="SMART" id="SM00226">
    <property type="entry name" value="LMWPc"/>
    <property type="match status" value="1"/>
</dbReference>
<reference evidence="7 8" key="1">
    <citation type="submission" date="2019-03" db="EMBL/GenBank/DDBJ databases">
        <title>Root nodule microbial communities of legume samples collected from USA, Mexico and Botswana.</title>
        <authorList>
            <person name="Hirsch A."/>
        </authorList>
    </citation>
    <scope>NUCLEOTIDE SEQUENCE [LARGE SCALE GENOMIC DNA]</scope>
    <source>
        <strain evidence="7 8">55</strain>
    </source>
</reference>
<accession>A0A177JL14</accession>
<dbReference type="Proteomes" id="UP000295805">
    <property type="component" value="Unassembled WGS sequence"/>
</dbReference>
<organism evidence="7 8">
    <name type="scientific">Dietzia cinnamea</name>
    <dbReference type="NCBI Taxonomy" id="321318"/>
    <lineage>
        <taxon>Bacteria</taxon>
        <taxon>Bacillati</taxon>
        <taxon>Actinomycetota</taxon>
        <taxon>Actinomycetes</taxon>
        <taxon>Mycobacteriales</taxon>
        <taxon>Dietziaceae</taxon>
        <taxon>Dietzia</taxon>
    </lineage>
</organism>
<dbReference type="InterPro" id="IPR036196">
    <property type="entry name" value="Ptyr_pPase_sf"/>
</dbReference>
<feature type="active site" description="Proton donor" evidence="5">
    <location>
        <position position="126"/>
    </location>
</feature>
<dbReference type="InterPro" id="IPR017867">
    <property type="entry name" value="Tyr_phospatase_low_mol_wt"/>
</dbReference>
<dbReference type="AlphaFoldDB" id="A0A177JL14"/>
<evidence type="ECO:0000256" key="3">
    <source>
        <dbReference type="ARBA" id="ARBA00022801"/>
    </source>
</evidence>
<keyword evidence="3" id="KW-0378">Hydrolase</keyword>
<evidence type="ECO:0000313" key="8">
    <source>
        <dbReference type="Proteomes" id="UP000295805"/>
    </source>
</evidence>
<sequence>MAGDRTVRVVFVCTGNICRSPMAEVMARHEFDEAGLGDRVRVSSVGTGDWHVGHGMDPRAASELAAHGYDTAHVAAQLSDDDHDADLLVALDSGHRDHLLRAGVDPDRVRLLRAYEPGADGADVADPYYGDDSGFTRTRMQISRALPGLVAEVRELLG</sequence>
<dbReference type="InterPro" id="IPR050438">
    <property type="entry name" value="LMW_PTPase"/>
</dbReference>
<comment type="caution">
    <text evidence="7">The sequence shown here is derived from an EMBL/GenBank/DDBJ whole genome shotgun (WGS) entry which is preliminary data.</text>
</comment>
<evidence type="ECO:0000313" key="7">
    <source>
        <dbReference type="EMBL" id="TCW26632.1"/>
    </source>
</evidence>
<dbReference type="CDD" id="cd16343">
    <property type="entry name" value="LMWPTP"/>
    <property type="match status" value="1"/>
</dbReference>
<feature type="domain" description="Phosphotyrosine protein phosphatase I" evidence="6">
    <location>
        <begin position="7"/>
        <end position="152"/>
    </location>
</feature>
<dbReference type="PRINTS" id="PR00719">
    <property type="entry name" value="LMWPTPASE"/>
</dbReference>
<evidence type="ECO:0000256" key="5">
    <source>
        <dbReference type="PIRSR" id="PIRSR617867-1"/>
    </source>
</evidence>
<comment type="similarity">
    <text evidence="1">Belongs to the low molecular weight phosphotyrosine protein phosphatase family.</text>
</comment>
<name>A0A177JL14_9ACTN</name>
<evidence type="ECO:0000259" key="6">
    <source>
        <dbReference type="SMART" id="SM00226"/>
    </source>
</evidence>
<dbReference type="Pfam" id="PF01451">
    <property type="entry name" value="LMWPc"/>
    <property type="match status" value="1"/>
</dbReference>
<keyword evidence="4" id="KW-0904">Protein phosphatase</keyword>
<dbReference type="GO" id="GO:0004725">
    <property type="term" value="F:protein tyrosine phosphatase activity"/>
    <property type="evidence" value="ECO:0007669"/>
    <property type="project" value="UniProtKB-EC"/>
</dbReference>
<proteinExistence type="inferred from homology"/>
<feature type="active site" evidence="5">
    <location>
        <position position="19"/>
    </location>
</feature>
<dbReference type="SUPFAM" id="SSF52788">
    <property type="entry name" value="Phosphotyrosine protein phosphatases I"/>
    <property type="match status" value="1"/>
</dbReference>
<dbReference type="PANTHER" id="PTHR11717:SF7">
    <property type="entry name" value="LOW MOLECULAR WEIGHT PHOSPHOTYROSINE PROTEIN PHOSPHATASE"/>
    <property type="match status" value="1"/>
</dbReference>
<feature type="active site" description="Nucleophile" evidence="5">
    <location>
        <position position="13"/>
    </location>
</feature>
<evidence type="ECO:0000256" key="1">
    <source>
        <dbReference type="ARBA" id="ARBA00011063"/>
    </source>
</evidence>
<evidence type="ECO:0000256" key="2">
    <source>
        <dbReference type="ARBA" id="ARBA00013064"/>
    </source>
</evidence>
<dbReference type="OrthoDB" id="9784339at2"/>